<dbReference type="EMBL" id="PP511691">
    <property type="protein sequence ID" value="XCD06610.1"/>
    <property type="molecule type" value="Genomic_DNA"/>
</dbReference>
<accession>A0AAU8B4U8</accession>
<protein>
    <submittedName>
        <fullName evidence="1">Uncharacterized protein</fullName>
    </submittedName>
</protein>
<evidence type="ECO:0000313" key="1">
    <source>
        <dbReference type="EMBL" id="XCD06610.1"/>
    </source>
</evidence>
<proteinExistence type="predicted"/>
<sequence length="102" mass="11247">MQTVSRYIYVGASCYSFTDDKGRPVQGAKLFLVPTEMAKKENVTGYAVDVVGADYGLFAQCRALQPMKVYDFNMDVDLSGKTPRVRVLGILGEGQKEQQKAS</sequence>
<name>A0AAU8B4U8_9VIRU</name>
<reference evidence="1" key="1">
    <citation type="submission" date="2024-03" db="EMBL/GenBank/DDBJ databases">
        <title>Diverse circular DNA viruses in blood, oral, and fecal samples of captive lemurs.</title>
        <authorList>
            <person name="Paietta E.N."/>
            <person name="Kraberger S."/>
            <person name="Lund M.C."/>
            <person name="Custer J.M."/>
            <person name="Vargas K.M."/>
            <person name="Ehmke E.E."/>
            <person name="Yoder A.D."/>
            <person name="Varsani A."/>
        </authorList>
    </citation>
    <scope>NUCLEOTIDE SEQUENCE</scope>
    <source>
        <strain evidence="1">Duke_25SF_72</strain>
    </source>
</reference>
<organism evidence="1">
    <name type="scientific">Dulem virus 58</name>
    <dbReference type="NCBI Taxonomy" id="3145769"/>
    <lineage>
        <taxon>Viruses</taxon>
        <taxon>Monodnaviria</taxon>
        <taxon>Loebvirae</taxon>
        <taxon>Hofneiviricota</taxon>
        <taxon>Faserviricetes</taxon>
        <taxon>Tubulavirales</taxon>
        <taxon>Inoviridae</taxon>
        <taxon>Inovirus</taxon>
    </lineage>
</organism>